<dbReference type="AlphaFoldDB" id="A0A166BPN4"/>
<accession>A0A166BPN4</accession>
<proteinExistence type="predicted"/>
<gene>
    <name evidence="1" type="ORF">FIBSPDRAFT_897853</name>
</gene>
<protein>
    <submittedName>
        <fullName evidence="1">Uncharacterized protein</fullName>
    </submittedName>
</protein>
<reference evidence="1 2" key="1">
    <citation type="journal article" date="2016" name="Mol. Biol. Evol.">
        <title>Comparative Genomics of Early-Diverging Mushroom-Forming Fungi Provides Insights into the Origins of Lignocellulose Decay Capabilities.</title>
        <authorList>
            <person name="Nagy L.G."/>
            <person name="Riley R."/>
            <person name="Tritt A."/>
            <person name="Adam C."/>
            <person name="Daum C."/>
            <person name="Floudas D."/>
            <person name="Sun H."/>
            <person name="Yadav J.S."/>
            <person name="Pangilinan J."/>
            <person name="Larsson K.H."/>
            <person name="Matsuura K."/>
            <person name="Barry K."/>
            <person name="Labutti K."/>
            <person name="Kuo R."/>
            <person name="Ohm R.A."/>
            <person name="Bhattacharya S.S."/>
            <person name="Shirouzu T."/>
            <person name="Yoshinaga Y."/>
            <person name="Martin F.M."/>
            <person name="Grigoriev I.V."/>
            <person name="Hibbett D.S."/>
        </authorList>
    </citation>
    <scope>NUCLEOTIDE SEQUENCE [LARGE SCALE GENOMIC DNA]</scope>
    <source>
        <strain evidence="1 2">CBS 109695</strain>
    </source>
</reference>
<dbReference type="EMBL" id="KV417641">
    <property type="protein sequence ID" value="KZP12855.1"/>
    <property type="molecule type" value="Genomic_DNA"/>
</dbReference>
<dbReference type="Proteomes" id="UP000076532">
    <property type="component" value="Unassembled WGS sequence"/>
</dbReference>
<name>A0A166BPN4_9AGAM</name>
<evidence type="ECO:0000313" key="1">
    <source>
        <dbReference type="EMBL" id="KZP12855.1"/>
    </source>
</evidence>
<organism evidence="1 2">
    <name type="scientific">Athelia psychrophila</name>
    <dbReference type="NCBI Taxonomy" id="1759441"/>
    <lineage>
        <taxon>Eukaryota</taxon>
        <taxon>Fungi</taxon>
        <taxon>Dikarya</taxon>
        <taxon>Basidiomycota</taxon>
        <taxon>Agaricomycotina</taxon>
        <taxon>Agaricomycetes</taxon>
        <taxon>Agaricomycetidae</taxon>
        <taxon>Atheliales</taxon>
        <taxon>Atheliaceae</taxon>
        <taxon>Athelia</taxon>
    </lineage>
</organism>
<sequence>MPDAKAAQVGRKSGVSQSVGEEVGTFGIKKVEPLRDEPGKHEYQPIEQWFDCDIGSKGLRVEPVTAWQTKCEFFISTPHEVFTRIRCLRDIRGLCTYVVRSGKNIPDVKIPAGHDMIPFCGYIQSHVYLINCGRLRRTNFAWFAIRPNKVGQWYIHSNANMKHKDLDHPGHPGPDFVLEVSIDWSFKIDQAQYYLIVPYQQRLTYMLAVDNDELDFILAVAGGQGALFPRVVEAVEVVAEGRRWALNGQTDRVFQLRRPFRIEIESSYRTSSKYPYLKIDAVAIPQRKFVVLQLSDVFYIGLYLCETPIYARFPCLRNALGPCVWAVEHMILPEMEIFLI</sequence>
<evidence type="ECO:0000313" key="2">
    <source>
        <dbReference type="Proteomes" id="UP000076532"/>
    </source>
</evidence>
<keyword evidence="2" id="KW-1185">Reference proteome</keyword>